<keyword evidence="2" id="KW-1185">Reference proteome</keyword>
<accession>A0A269XWC4</accession>
<protein>
    <submittedName>
        <fullName evidence="1">Uncharacterized protein</fullName>
    </submittedName>
</protein>
<reference evidence="1 2" key="1">
    <citation type="submission" date="2017-04" db="EMBL/GenBank/DDBJ databases">
        <title>Kefir bacterial isolates.</title>
        <authorList>
            <person name="Kim Y."/>
            <person name="Blasche S."/>
            <person name="Patil K.R."/>
        </authorList>
    </citation>
    <scope>NUCLEOTIDE SEQUENCE [LARGE SCALE GENOMIC DNA]</scope>
    <source>
        <strain evidence="1 2">KR</strain>
    </source>
</reference>
<dbReference type="AlphaFoldDB" id="A0A269XWC4"/>
<name>A0A269XWC4_9PROT</name>
<evidence type="ECO:0000313" key="2">
    <source>
        <dbReference type="Proteomes" id="UP000216151"/>
    </source>
</evidence>
<dbReference type="Proteomes" id="UP000216151">
    <property type="component" value="Unassembled WGS sequence"/>
</dbReference>
<dbReference type="EMBL" id="NCXK01000016">
    <property type="protein sequence ID" value="PAK77588.1"/>
    <property type="molecule type" value="Genomic_DNA"/>
</dbReference>
<proteinExistence type="predicted"/>
<sequence length="81" mass="8354">MALLAGKRNIQDDGFITTMLHARAALELSLGVKNQGKLSISSGRTGSLPRVVGGAGLNTPVADPAVNDGIPFPQQTQVWAG</sequence>
<evidence type="ECO:0000313" key="1">
    <source>
        <dbReference type="EMBL" id="PAK77588.1"/>
    </source>
</evidence>
<organism evidence="1 2">
    <name type="scientific">Acetobacter fabarum</name>
    <dbReference type="NCBI Taxonomy" id="483199"/>
    <lineage>
        <taxon>Bacteria</taxon>
        <taxon>Pseudomonadati</taxon>
        <taxon>Pseudomonadota</taxon>
        <taxon>Alphaproteobacteria</taxon>
        <taxon>Acetobacterales</taxon>
        <taxon>Acetobacteraceae</taxon>
        <taxon>Acetobacter</taxon>
    </lineage>
</organism>
<comment type="caution">
    <text evidence="1">The sequence shown here is derived from an EMBL/GenBank/DDBJ whole genome shotgun (WGS) entry which is preliminary data.</text>
</comment>
<gene>
    <name evidence="1" type="ORF">B8X00_10360</name>
</gene>